<gene>
    <name evidence="3" type="ORF">N656DRAFT_793797</name>
</gene>
<dbReference type="InterPro" id="IPR039249">
    <property type="entry name" value="GPATCH11"/>
</dbReference>
<dbReference type="Pfam" id="PF13821">
    <property type="entry name" value="DUF4187"/>
    <property type="match status" value="1"/>
</dbReference>
<feature type="compositionally biased region" description="Basic and acidic residues" evidence="1">
    <location>
        <begin position="176"/>
        <end position="223"/>
    </location>
</feature>
<organism evidence="3 4">
    <name type="scientific">Canariomyces notabilis</name>
    <dbReference type="NCBI Taxonomy" id="2074819"/>
    <lineage>
        <taxon>Eukaryota</taxon>
        <taxon>Fungi</taxon>
        <taxon>Dikarya</taxon>
        <taxon>Ascomycota</taxon>
        <taxon>Pezizomycotina</taxon>
        <taxon>Sordariomycetes</taxon>
        <taxon>Sordariomycetidae</taxon>
        <taxon>Sordariales</taxon>
        <taxon>Chaetomiaceae</taxon>
        <taxon>Canariomyces</taxon>
    </lineage>
</organism>
<reference evidence="3" key="1">
    <citation type="journal article" date="2023" name="Mol. Phylogenet. Evol.">
        <title>Genome-scale phylogeny and comparative genomics of the fungal order Sordariales.</title>
        <authorList>
            <person name="Hensen N."/>
            <person name="Bonometti L."/>
            <person name="Westerberg I."/>
            <person name="Brannstrom I.O."/>
            <person name="Guillou S."/>
            <person name="Cros-Aarteil S."/>
            <person name="Calhoun S."/>
            <person name="Haridas S."/>
            <person name="Kuo A."/>
            <person name="Mondo S."/>
            <person name="Pangilinan J."/>
            <person name="Riley R."/>
            <person name="LaButti K."/>
            <person name="Andreopoulos B."/>
            <person name="Lipzen A."/>
            <person name="Chen C."/>
            <person name="Yan M."/>
            <person name="Daum C."/>
            <person name="Ng V."/>
            <person name="Clum A."/>
            <person name="Steindorff A."/>
            <person name="Ohm R.A."/>
            <person name="Martin F."/>
            <person name="Silar P."/>
            <person name="Natvig D.O."/>
            <person name="Lalanne C."/>
            <person name="Gautier V."/>
            <person name="Ament-Velasquez S.L."/>
            <person name="Kruys A."/>
            <person name="Hutchinson M.I."/>
            <person name="Powell A.J."/>
            <person name="Barry K."/>
            <person name="Miller A.N."/>
            <person name="Grigoriev I.V."/>
            <person name="Debuchy R."/>
            <person name="Gladieux P."/>
            <person name="Hiltunen Thoren M."/>
            <person name="Johannesson H."/>
        </authorList>
    </citation>
    <scope>NUCLEOTIDE SEQUENCE</scope>
    <source>
        <strain evidence="3">CBS 508.74</strain>
    </source>
</reference>
<dbReference type="RefSeq" id="XP_064674869.1">
    <property type="nucleotide sequence ID" value="XM_064817206.1"/>
</dbReference>
<proteinExistence type="predicted"/>
<dbReference type="SMART" id="SM01173">
    <property type="entry name" value="DUF4187"/>
    <property type="match status" value="1"/>
</dbReference>
<dbReference type="GeneID" id="89941331"/>
<evidence type="ECO:0000256" key="1">
    <source>
        <dbReference type="SAM" id="MobiDB-lite"/>
    </source>
</evidence>
<sequence length="399" mass="44258">MAPQSDSKPRQQQTQQAQHTEEEEEEEDYMTMNFADDPATGISSSISTSRGPRVGETSLQRHQRLRREAEARARPKSKAELAAEAEARREEALSRSLMAARPQSKGLAMMAKMGFTPGSALGRRSGPGSLSSQKRAEEEGAPSAEPGVTTSSKDDDGGRTGGGGGDGPVTEPLRIAIKDGREGIGLESERKRKLREAAEAAGERAKRARADETEYRERLRREREEARWAGQLAAAQKVAERMAAAAAGDDAGLRDGEGNDVGTTTSLVGETAARPLLKSIPVEWRGLVRAREEAERDRRMRYDLEQGLASRLPTYEDPEEDEDDKRALGKTARTMYVTADDLDEEDPELDEFEALPVDERLRRVVEFLRERHNYCFWCKFAYPDKEMDGCPGMTEEDHD</sequence>
<feature type="compositionally biased region" description="Low complexity" evidence="1">
    <location>
        <begin position="117"/>
        <end position="132"/>
    </location>
</feature>
<feature type="region of interest" description="Disordered" evidence="1">
    <location>
        <begin position="1"/>
        <end position="223"/>
    </location>
</feature>
<protein>
    <recommendedName>
        <fullName evidence="2">DUF4187 domain-containing protein</fullName>
    </recommendedName>
</protein>
<dbReference type="Proteomes" id="UP001302812">
    <property type="component" value="Unassembled WGS sequence"/>
</dbReference>
<dbReference type="EMBL" id="MU853332">
    <property type="protein sequence ID" value="KAK4117299.1"/>
    <property type="molecule type" value="Genomic_DNA"/>
</dbReference>
<feature type="region of interest" description="Disordered" evidence="1">
    <location>
        <begin position="245"/>
        <end position="267"/>
    </location>
</feature>
<feature type="compositionally biased region" description="Low complexity" evidence="1">
    <location>
        <begin position="38"/>
        <end position="52"/>
    </location>
</feature>
<evidence type="ECO:0000259" key="2">
    <source>
        <dbReference type="SMART" id="SM01173"/>
    </source>
</evidence>
<evidence type="ECO:0000313" key="4">
    <source>
        <dbReference type="Proteomes" id="UP001302812"/>
    </source>
</evidence>
<keyword evidence="4" id="KW-1185">Reference proteome</keyword>
<dbReference type="PANTHER" id="PTHR21032:SF0">
    <property type="entry name" value="G PATCH DOMAIN-CONTAINING PROTEIN 11"/>
    <property type="match status" value="1"/>
</dbReference>
<feature type="compositionally biased region" description="Basic and acidic residues" evidence="1">
    <location>
        <begin position="66"/>
        <end position="93"/>
    </location>
</feature>
<name>A0AAN6TML8_9PEZI</name>
<evidence type="ECO:0000313" key="3">
    <source>
        <dbReference type="EMBL" id="KAK4117299.1"/>
    </source>
</evidence>
<dbReference type="GO" id="GO:0000776">
    <property type="term" value="C:kinetochore"/>
    <property type="evidence" value="ECO:0007669"/>
    <property type="project" value="TreeGrafter"/>
</dbReference>
<dbReference type="InterPro" id="IPR025239">
    <property type="entry name" value="DUF4187"/>
</dbReference>
<dbReference type="PANTHER" id="PTHR21032">
    <property type="entry name" value="G PATCH DOMAIN-CONTAINING PROTEIN 11"/>
    <property type="match status" value="1"/>
</dbReference>
<accession>A0AAN6TML8</accession>
<feature type="domain" description="DUF4187" evidence="2">
    <location>
        <begin position="346"/>
        <end position="398"/>
    </location>
</feature>
<comment type="caution">
    <text evidence="3">The sequence shown here is derived from an EMBL/GenBank/DDBJ whole genome shotgun (WGS) entry which is preliminary data.</text>
</comment>
<dbReference type="AlphaFoldDB" id="A0AAN6TML8"/>
<reference evidence="3" key="2">
    <citation type="submission" date="2023-05" db="EMBL/GenBank/DDBJ databases">
        <authorList>
            <consortium name="Lawrence Berkeley National Laboratory"/>
            <person name="Steindorff A."/>
            <person name="Hensen N."/>
            <person name="Bonometti L."/>
            <person name="Westerberg I."/>
            <person name="Brannstrom I.O."/>
            <person name="Guillou S."/>
            <person name="Cros-Aarteil S."/>
            <person name="Calhoun S."/>
            <person name="Haridas S."/>
            <person name="Kuo A."/>
            <person name="Mondo S."/>
            <person name="Pangilinan J."/>
            <person name="Riley R."/>
            <person name="Labutti K."/>
            <person name="Andreopoulos B."/>
            <person name="Lipzen A."/>
            <person name="Chen C."/>
            <person name="Yanf M."/>
            <person name="Daum C."/>
            <person name="Ng V."/>
            <person name="Clum A."/>
            <person name="Ohm R."/>
            <person name="Martin F."/>
            <person name="Silar P."/>
            <person name="Natvig D."/>
            <person name="Lalanne C."/>
            <person name="Gautier V."/>
            <person name="Ament-Velasquez S.L."/>
            <person name="Kruys A."/>
            <person name="Hutchinson M.I."/>
            <person name="Powell A.J."/>
            <person name="Barry K."/>
            <person name="Miller A.N."/>
            <person name="Grigoriev I.V."/>
            <person name="Debuchy R."/>
            <person name="Gladieux P."/>
            <person name="Thoren M.H."/>
            <person name="Johannesson H."/>
        </authorList>
    </citation>
    <scope>NUCLEOTIDE SEQUENCE</scope>
    <source>
        <strain evidence="3">CBS 508.74</strain>
    </source>
</reference>